<keyword evidence="17" id="KW-1185">Reference proteome</keyword>
<dbReference type="InterPro" id="IPR039505">
    <property type="entry name" value="DRC1/2_N"/>
</dbReference>
<dbReference type="InterPro" id="IPR039750">
    <property type="entry name" value="DRC1/DRC2"/>
</dbReference>
<dbReference type="GO" id="GO:0070286">
    <property type="term" value="P:axonemal dynein complex assembly"/>
    <property type="evidence" value="ECO:0007669"/>
    <property type="project" value="InterPro"/>
</dbReference>
<dbReference type="GO" id="GO:0060285">
    <property type="term" value="P:cilium-dependent cell motility"/>
    <property type="evidence" value="ECO:0007669"/>
    <property type="project" value="TreeGrafter"/>
</dbReference>
<evidence type="ECO:0000259" key="15">
    <source>
        <dbReference type="Pfam" id="PF14772"/>
    </source>
</evidence>
<dbReference type="EMBL" id="JBBPFD010000017">
    <property type="protein sequence ID" value="KAK7891016.1"/>
    <property type="molecule type" value="Genomic_DNA"/>
</dbReference>
<feature type="coiled-coil region" evidence="13">
    <location>
        <begin position="453"/>
        <end position="480"/>
    </location>
</feature>
<comment type="subcellular location">
    <subcellularLocation>
        <location evidence="1">Cytoplasm</location>
        <location evidence="1">Cytoskeleton</location>
        <location evidence="1">Flagellum axoneme</location>
    </subcellularLocation>
    <subcellularLocation>
        <location evidence="8">Cytoplasm</location>
        <location evidence="8">Cytoskeleton</location>
        <location evidence="8">Flagellum basal body</location>
    </subcellularLocation>
</comment>
<keyword evidence="5" id="KW-0969">Cilium</keyword>
<evidence type="ECO:0000313" key="17">
    <source>
        <dbReference type="Proteomes" id="UP001460270"/>
    </source>
</evidence>
<dbReference type="Pfam" id="PF14772">
    <property type="entry name" value="NYD-SP28"/>
    <property type="match status" value="1"/>
</dbReference>
<evidence type="ECO:0000256" key="1">
    <source>
        <dbReference type="ARBA" id="ARBA00004611"/>
    </source>
</evidence>
<evidence type="ECO:0000313" key="16">
    <source>
        <dbReference type="EMBL" id="KAK7891016.1"/>
    </source>
</evidence>
<feature type="region of interest" description="Disordered" evidence="14">
    <location>
        <begin position="414"/>
        <end position="433"/>
    </location>
</feature>
<name>A0AAW0N644_9GOBI</name>
<evidence type="ECO:0000256" key="6">
    <source>
        <dbReference type="ARBA" id="ARBA00023212"/>
    </source>
</evidence>
<evidence type="ECO:0000256" key="9">
    <source>
        <dbReference type="ARBA" id="ARBA00038424"/>
    </source>
</evidence>
<protein>
    <recommendedName>
        <fullName evidence="10">Dynein regulatory complex subunit 2</fullName>
    </recommendedName>
    <alternativeName>
        <fullName evidence="11">Coiled-coil domain-containing protein 65</fullName>
    </alternativeName>
</protein>
<keyword evidence="4 13" id="KW-0175">Coiled coil</keyword>
<gene>
    <name evidence="16" type="ORF">WMY93_022979</name>
</gene>
<keyword evidence="3" id="KW-0282">Flagellum</keyword>
<evidence type="ECO:0000256" key="10">
    <source>
        <dbReference type="ARBA" id="ARBA00040899"/>
    </source>
</evidence>
<evidence type="ECO:0000256" key="5">
    <source>
        <dbReference type="ARBA" id="ARBA00023069"/>
    </source>
</evidence>
<accession>A0AAW0N644</accession>
<organism evidence="16 17">
    <name type="scientific">Mugilogobius chulae</name>
    <name type="common">yellowstripe goby</name>
    <dbReference type="NCBI Taxonomy" id="88201"/>
    <lineage>
        <taxon>Eukaryota</taxon>
        <taxon>Metazoa</taxon>
        <taxon>Chordata</taxon>
        <taxon>Craniata</taxon>
        <taxon>Vertebrata</taxon>
        <taxon>Euteleostomi</taxon>
        <taxon>Actinopterygii</taxon>
        <taxon>Neopterygii</taxon>
        <taxon>Teleostei</taxon>
        <taxon>Neoteleostei</taxon>
        <taxon>Acanthomorphata</taxon>
        <taxon>Gobiaria</taxon>
        <taxon>Gobiiformes</taxon>
        <taxon>Gobioidei</taxon>
        <taxon>Gobiidae</taxon>
        <taxon>Gobionellinae</taxon>
        <taxon>Mugilogobius</taxon>
    </lineage>
</organism>
<dbReference type="AlphaFoldDB" id="A0AAW0N644"/>
<dbReference type="GO" id="GO:0005858">
    <property type="term" value="C:axonemal dynein complex"/>
    <property type="evidence" value="ECO:0007669"/>
    <property type="project" value="InterPro"/>
</dbReference>
<evidence type="ECO:0000256" key="13">
    <source>
        <dbReference type="SAM" id="Coils"/>
    </source>
</evidence>
<dbReference type="PANTHER" id="PTHR21625">
    <property type="entry name" value="NYD-SP28 PROTEIN"/>
    <property type="match status" value="1"/>
</dbReference>
<proteinExistence type="inferred from homology"/>
<evidence type="ECO:0000256" key="2">
    <source>
        <dbReference type="ARBA" id="ARBA00022490"/>
    </source>
</evidence>
<dbReference type="PANTHER" id="PTHR21625:SF0">
    <property type="entry name" value="DYNEIN REGULATORY COMPLEX SUBUNIT 2"/>
    <property type="match status" value="1"/>
</dbReference>
<sequence length="498" mass="58406">MAPEGAGWGPTTTTQLHRHSPTCTRHVGRPTTEPKREPPAPARHITRFYKVLSRPAGADVMPRQKKSRGSKVVRSEEDRPLYLQQRAQAEAELARKKEEILTHFLRDKLQDDEKNSALNQLKLSDGWRANLRQSKTTEIKKDMDVLQQNFERQVDGLDSIIKKLEVNVGEAESQLVQLHRTHLKQIQTLLELQRKRMDYLEQGWESTIENIQEQYTAQREQMTAEIEQQHQDVEDCSLLNQHKYEEMMSEMSAVHRQTMDFYENLLLDKISKLEKIPEERRREHQQLMQKYNSRRQELESLAKENQECTESIKQTNAELQRLQKKLFDFHALPSSGDNGLAKLEQQLRDTTEGIKHLKTEMEVERGKSRKRLSVLSMDSEEAAKKLLNVVKTGDRILSLAKLCKKMEDKLLITEELETPPGNEPTEKEEEPESWEYPELKIFNTIQNSALLQREVLRRRREAKQRENAQLHLKIQQLRQYQDTMMNPPCLSLEHKCPW</sequence>
<comment type="similarity">
    <text evidence="9">Belongs to the DRC2 family.</text>
</comment>
<dbReference type="Proteomes" id="UP001460270">
    <property type="component" value="Unassembled WGS sequence"/>
</dbReference>
<feature type="region of interest" description="Disordered" evidence="14">
    <location>
        <begin position="1"/>
        <end position="77"/>
    </location>
</feature>
<evidence type="ECO:0000256" key="4">
    <source>
        <dbReference type="ARBA" id="ARBA00023054"/>
    </source>
</evidence>
<feature type="coiled-coil region" evidence="13">
    <location>
        <begin position="281"/>
        <end position="360"/>
    </location>
</feature>
<evidence type="ECO:0000256" key="8">
    <source>
        <dbReference type="ARBA" id="ARBA00037841"/>
    </source>
</evidence>
<comment type="function">
    <text evidence="12">Component of the nexin-dynein regulatory complex (N-DRC), a key regulator of ciliary/flagellar motility which maintains the alignment and integrity of the distal axoneme and regulates microtubule sliding in motile axonemes. Plays a critical role in the assembly of N-DRC and also stabilizes the assembly of multiple inner dynein arms and radial spokes. Coassembles with DRC1 to form a central scaffold needed for assembly of the N-DRC and its attachment to the outer doublet microtubules.</text>
</comment>
<feature type="domain" description="Dynein regulatory complex protein 1/2 N-terminal" evidence="15">
    <location>
        <begin position="85"/>
        <end position="186"/>
    </location>
</feature>
<evidence type="ECO:0000256" key="7">
    <source>
        <dbReference type="ARBA" id="ARBA00023273"/>
    </source>
</evidence>
<evidence type="ECO:0000256" key="11">
    <source>
        <dbReference type="ARBA" id="ARBA00041517"/>
    </source>
</evidence>
<reference evidence="17" key="1">
    <citation type="submission" date="2024-04" db="EMBL/GenBank/DDBJ databases">
        <title>Salinicola lusitanus LLJ914,a marine bacterium isolated from the Okinawa Trough.</title>
        <authorList>
            <person name="Li J."/>
        </authorList>
    </citation>
    <scope>NUCLEOTIDE SEQUENCE [LARGE SCALE GENOMIC DNA]</scope>
</reference>
<keyword evidence="6" id="KW-0206">Cytoskeleton</keyword>
<evidence type="ECO:0000256" key="14">
    <source>
        <dbReference type="SAM" id="MobiDB-lite"/>
    </source>
</evidence>
<evidence type="ECO:0000256" key="12">
    <source>
        <dbReference type="ARBA" id="ARBA00045865"/>
    </source>
</evidence>
<keyword evidence="7" id="KW-0966">Cell projection</keyword>
<evidence type="ECO:0000256" key="3">
    <source>
        <dbReference type="ARBA" id="ARBA00022846"/>
    </source>
</evidence>
<keyword evidence="2" id="KW-0963">Cytoplasm</keyword>
<comment type="caution">
    <text evidence="16">The sequence shown here is derived from an EMBL/GenBank/DDBJ whole genome shotgun (WGS) entry which is preliminary data.</text>
</comment>
<dbReference type="GO" id="GO:0003352">
    <property type="term" value="P:regulation of cilium movement"/>
    <property type="evidence" value="ECO:0007669"/>
    <property type="project" value="TreeGrafter"/>
</dbReference>